<evidence type="ECO:0000256" key="11">
    <source>
        <dbReference type="ARBA" id="ARBA00048258"/>
    </source>
</evidence>
<gene>
    <name evidence="13" type="primary">panC</name>
    <name evidence="14" type="ORF">CCR82_17345</name>
</gene>
<comment type="function">
    <text evidence="12 13">Catalyzes the condensation of pantoate with beta-alanine in an ATP-dependent reaction via a pantoyl-adenylate intermediate.</text>
</comment>
<evidence type="ECO:0000313" key="14">
    <source>
        <dbReference type="EMBL" id="MBK5932251.1"/>
    </source>
</evidence>
<evidence type="ECO:0000256" key="8">
    <source>
        <dbReference type="ARBA" id="ARBA00022655"/>
    </source>
</evidence>
<evidence type="ECO:0000256" key="3">
    <source>
        <dbReference type="ARBA" id="ARBA00009256"/>
    </source>
</evidence>
<dbReference type="PANTHER" id="PTHR21299">
    <property type="entry name" value="CYTIDYLATE KINASE/PANTOATE-BETA-ALANINE LIGASE"/>
    <property type="match status" value="1"/>
</dbReference>
<evidence type="ECO:0000256" key="6">
    <source>
        <dbReference type="ARBA" id="ARBA00022490"/>
    </source>
</evidence>
<evidence type="ECO:0000256" key="13">
    <source>
        <dbReference type="HAMAP-Rule" id="MF_00158"/>
    </source>
</evidence>
<feature type="binding site" evidence="13">
    <location>
        <begin position="149"/>
        <end position="152"/>
    </location>
    <ligand>
        <name>ATP</name>
        <dbReference type="ChEBI" id="CHEBI:30616"/>
    </ligand>
</feature>
<feature type="active site" description="Proton donor" evidence="13">
    <location>
        <position position="37"/>
    </location>
</feature>
<dbReference type="NCBIfam" id="TIGR00018">
    <property type="entry name" value="panC"/>
    <property type="match status" value="1"/>
</dbReference>
<dbReference type="NCBIfam" id="TIGR00125">
    <property type="entry name" value="cyt_tran_rel"/>
    <property type="match status" value="1"/>
</dbReference>
<comment type="pathway">
    <text evidence="2 13">Cofactor biosynthesis; (R)-pantothenate biosynthesis; (R)-pantothenate from (R)-pantoate and beta-alanine: step 1/1.</text>
</comment>
<feature type="binding site" evidence="13">
    <location>
        <position position="178"/>
    </location>
    <ligand>
        <name>ATP</name>
        <dbReference type="ChEBI" id="CHEBI:30616"/>
    </ligand>
</feature>
<evidence type="ECO:0000256" key="5">
    <source>
        <dbReference type="ARBA" id="ARBA00014155"/>
    </source>
</evidence>
<dbReference type="GO" id="GO:0005829">
    <property type="term" value="C:cytosol"/>
    <property type="evidence" value="ECO:0007669"/>
    <property type="project" value="TreeGrafter"/>
</dbReference>
<proteinExistence type="inferred from homology"/>
<evidence type="ECO:0000256" key="4">
    <source>
        <dbReference type="ARBA" id="ARBA00012219"/>
    </source>
</evidence>
<evidence type="ECO:0000256" key="7">
    <source>
        <dbReference type="ARBA" id="ARBA00022598"/>
    </source>
</evidence>
<dbReference type="SUPFAM" id="SSF52374">
    <property type="entry name" value="Nucleotidylyl transferase"/>
    <property type="match status" value="1"/>
</dbReference>
<comment type="similarity">
    <text evidence="3 13">Belongs to the pantothenate synthetase family.</text>
</comment>
<keyword evidence="10 13" id="KW-0067">ATP-binding</keyword>
<dbReference type="Gene3D" id="3.30.1300.10">
    <property type="entry name" value="Pantoate-beta-alanine ligase, C-terminal domain"/>
    <property type="match status" value="1"/>
</dbReference>
<feature type="binding site" evidence="13">
    <location>
        <position position="61"/>
    </location>
    <ligand>
        <name>beta-alanine</name>
        <dbReference type="ChEBI" id="CHEBI:57966"/>
    </ligand>
</feature>
<keyword evidence="8 13" id="KW-0566">Pantothenate biosynthesis</keyword>
<dbReference type="Pfam" id="PF02569">
    <property type="entry name" value="Pantoate_ligase"/>
    <property type="match status" value="1"/>
</dbReference>
<dbReference type="HAMAP" id="MF_00158">
    <property type="entry name" value="PanC"/>
    <property type="match status" value="1"/>
</dbReference>
<sequence>MEHIERLKTLRGRRSAWRQAGLRVALVPTMGHLHPGHLSLIREARARADRVVASVFVNPLQFGAGEDFSQYPRTLERDSDMLRDAGCDLLFAPSEAEVYPRGREGQTAIEVPGLCDQLCGASRPGHFRGVATVVAKLLNMVQPEVAIFGEKDFQQLLIIRRLVADLNLPVEIVGAPIVRERDGLAMSSRNSYLNAAERAIAPRLHANLVAAATRLRAGVSCEAVEHETEQALAAAGFEPDYVSVRRRSDLAKPAPAPGTPDDRALIILAAARLGRARLIDNLACDLDASLA</sequence>
<comment type="caution">
    <text evidence="14">The sequence shown here is derived from an EMBL/GenBank/DDBJ whole genome shotgun (WGS) entry which is preliminary data.</text>
</comment>
<keyword evidence="7 13" id="KW-0436">Ligase</keyword>
<feature type="binding site" evidence="13">
    <location>
        <begin position="30"/>
        <end position="37"/>
    </location>
    <ligand>
        <name>ATP</name>
        <dbReference type="ChEBI" id="CHEBI:30616"/>
    </ligand>
</feature>
<dbReference type="FunFam" id="3.40.50.620:FF:000114">
    <property type="entry name" value="Pantothenate synthetase"/>
    <property type="match status" value="1"/>
</dbReference>
<protein>
    <recommendedName>
        <fullName evidence="5 13">Pantothenate synthetase</fullName>
        <shortName evidence="13">PS</shortName>
        <ecNumber evidence="4 13">6.3.2.1</ecNumber>
    </recommendedName>
    <alternativeName>
        <fullName evidence="13">Pantoate--beta-alanine ligase</fullName>
    </alternativeName>
    <alternativeName>
        <fullName evidence="13">Pantoate-activating enzyme</fullName>
    </alternativeName>
</protein>
<dbReference type="EC" id="6.3.2.1" evidence="4 13"/>
<comment type="subunit">
    <text evidence="13">Homodimer.</text>
</comment>
<evidence type="ECO:0000313" key="15">
    <source>
        <dbReference type="Proteomes" id="UP001296967"/>
    </source>
</evidence>
<keyword evidence="15" id="KW-1185">Reference proteome</keyword>
<evidence type="ECO:0000256" key="2">
    <source>
        <dbReference type="ARBA" id="ARBA00004990"/>
    </source>
</evidence>
<dbReference type="Gene3D" id="3.40.50.620">
    <property type="entry name" value="HUPs"/>
    <property type="match status" value="1"/>
</dbReference>
<dbReference type="Proteomes" id="UP001296967">
    <property type="component" value="Unassembled WGS sequence"/>
</dbReference>
<comment type="catalytic activity">
    <reaction evidence="11 13">
        <text>(R)-pantoate + beta-alanine + ATP = (R)-pantothenate + AMP + diphosphate + H(+)</text>
        <dbReference type="Rhea" id="RHEA:10912"/>
        <dbReference type="ChEBI" id="CHEBI:15378"/>
        <dbReference type="ChEBI" id="CHEBI:15980"/>
        <dbReference type="ChEBI" id="CHEBI:29032"/>
        <dbReference type="ChEBI" id="CHEBI:30616"/>
        <dbReference type="ChEBI" id="CHEBI:33019"/>
        <dbReference type="ChEBI" id="CHEBI:57966"/>
        <dbReference type="ChEBI" id="CHEBI:456215"/>
        <dbReference type="EC" id="6.3.2.1"/>
    </reaction>
</comment>
<feature type="binding site" evidence="13">
    <location>
        <begin position="186"/>
        <end position="189"/>
    </location>
    <ligand>
        <name>ATP</name>
        <dbReference type="ChEBI" id="CHEBI:30616"/>
    </ligand>
</feature>
<organism evidence="14 15">
    <name type="scientific">Halochromatium salexigens</name>
    <name type="common">Chromatium salexigens</name>
    <dbReference type="NCBI Taxonomy" id="49447"/>
    <lineage>
        <taxon>Bacteria</taxon>
        <taxon>Pseudomonadati</taxon>
        <taxon>Pseudomonadota</taxon>
        <taxon>Gammaproteobacteria</taxon>
        <taxon>Chromatiales</taxon>
        <taxon>Chromatiaceae</taxon>
        <taxon>Halochromatium</taxon>
    </lineage>
</organism>
<evidence type="ECO:0000256" key="1">
    <source>
        <dbReference type="ARBA" id="ARBA00004496"/>
    </source>
</evidence>
<dbReference type="GO" id="GO:0005524">
    <property type="term" value="F:ATP binding"/>
    <property type="evidence" value="ECO:0007669"/>
    <property type="project" value="UniProtKB-KW"/>
</dbReference>
<dbReference type="EMBL" id="NHSF01000084">
    <property type="protein sequence ID" value="MBK5932251.1"/>
    <property type="molecule type" value="Genomic_DNA"/>
</dbReference>
<dbReference type="InterPro" id="IPR004821">
    <property type="entry name" value="Cyt_trans-like"/>
</dbReference>
<dbReference type="PANTHER" id="PTHR21299:SF1">
    <property type="entry name" value="PANTOATE--BETA-ALANINE LIGASE"/>
    <property type="match status" value="1"/>
</dbReference>
<name>A0AAJ0XHX8_HALSE</name>
<comment type="miscellaneous">
    <text evidence="13">The reaction proceeds by a bi uni uni bi ping pong mechanism.</text>
</comment>
<feature type="binding site" evidence="13">
    <location>
        <position position="155"/>
    </location>
    <ligand>
        <name>(R)-pantoate</name>
        <dbReference type="ChEBI" id="CHEBI:15980"/>
    </ligand>
</feature>
<evidence type="ECO:0000256" key="10">
    <source>
        <dbReference type="ARBA" id="ARBA00022840"/>
    </source>
</evidence>
<dbReference type="InterPro" id="IPR003721">
    <property type="entry name" value="Pantoate_ligase"/>
</dbReference>
<dbReference type="CDD" id="cd00560">
    <property type="entry name" value="PanC"/>
    <property type="match status" value="1"/>
</dbReference>
<dbReference type="GO" id="GO:0004592">
    <property type="term" value="F:pantoate-beta-alanine ligase activity"/>
    <property type="evidence" value="ECO:0007669"/>
    <property type="project" value="UniProtKB-UniRule"/>
</dbReference>
<dbReference type="InterPro" id="IPR014729">
    <property type="entry name" value="Rossmann-like_a/b/a_fold"/>
</dbReference>
<dbReference type="GO" id="GO:0015940">
    <property type="term" value="P:pantothenate biosynthetic process"/>
    <property type="evidence" value="ECO:0007669"/>
    <property type="project" value="UniProtKB-UniRule"/>
</dbReference>
<dbReference type="RefSeq" id="WP_201247094.1">
    <property type="nucleotide sequence ID" value="NZ_NHSF01000084.1"/>
</dbReference>
<reference evidence="14" key="1">
    <citation type="submission" date="2017-05" db="EMBL/GenBank/DDBJ databases">
        <authorList>
            <person name="Imhoff J.F."/>
            <person name="Rahn T."/>
            <person name="Kuenzel S."/>
            <person name="Neulinger S.C."/>
        </authorList>
    </citation>
    <scope>NUCLEOTIDE SEQUENCE</scope>
    <source>
        <strain evidence="14">DSM 4395</strain>
    </source>
</reference>
<feature type="binding site" evidence="13">
    <location>
        <position position="61"/>
    </location>
    <ligand>
        <name>(R)-pantoate</name>
        <dbReference type="ChEBI" id="CHEBI:15980"/>
    </ligand>
</feature>
<keyword evidence="6 13" id="KW-0963">Cytoplasm</keyword>
<dbReference type="InterPro" id="IPR042176">
    <property type="entry name" value="Pantoate_ligase_C"/>
</dbReference>
<dbReference type="AlphaFoldDB" id="A0AAJ0XHX8"/>
<evidence type="ECO:0000256" key="9">
    <source>
        <dbReference type="ARBA" id="ARBA00022741"/>
    </source>
</evidence>
<reference evidence="14" key="2">
    <citation type="journal article" date="2020" name="Microorganisms">
        <title>Osmotic Adaptation and Compatible Solute Biosynthesis of Phototrophic Bacteria as Revealed from Genome Analyses.</title>
        <authorList>
            <person name="Imhoff J.F."/>
            <person name="Rahn T."/>
            <person name="Kunzel S."/>
            <person name="Keller A."/>
            <person name="Neulinger S.C."/>
        </authorList>
    </citation>
    <scope>NUCLEOTIDE SEQUENCE</scope>
    <source>
        <strain evidence="14">DSM 4395</strain>
    </source>
</reference>
<accession>A0AAJ0XHX8</accession>
<evidence type="ECO:0000256" key="12">
    <source>
        <dbReference type="ARBA" id="ARBA00055042"/>
    </source>
</evidence>
<comment type="subcellular location">
    <subcellularLocation>
        <location evidence="1 13">Cytoplasm</location>
    </subcellularLocation>
</comment>
<keyword evidence="9 13" id="KW-0547">Nucleotide-binding</keyword>